<feature type="transmembrane region" description="Helical" evidence="17">
    <location>
        <begin position="246"/>
        <end position="267"/>
    </location>
</feature>
<feature type="transmembrane region" description="Helical" evidence="17">
    <location>
        <begin position="316"/>
        <end position="334"/>
    </location>
</feature>
<comment type="catalytic activity">
    <reaction evidence="1">
        <text>ATP + protein L-histidine = ADP + protein N-phospho-L-histidine.</text>
        <dbReference type="EC" id="2.7.13.3"/>
    </reaction>
</comment>
<reference evidence="19 20" key="1">
    <citation type="journal article" date="2019" name="Int. J. Syst. Evol. Microbiol.">
        <title>The Global Catalogue of Microorganisms (GCM) 10K type strain sequencing project: providing services to taxonomists for standard genome sequencing and annotation.</title>
        <authorList>
            <consortium name="The Broad Institute Genomics Platform"/>
            <consortium name="The Broad Institute Genome Sequencing Center for Infectious Disease"/>
            <person name="Wu L."/>
            <person name="Ma J."/>
        </authorList>
    </citation>
    <scope>NUCLEOTIDE SEQUENCE [LARGE SCALE GENOMIC DNA]</scope>
    <source>
        <strain evidence="19 20">JCM 14545</strain>
    </source>
</reference>
<keyword evidence="7" id="KW-0963">Cytoplasm</keyword>
<dbReference type="EC" id="2.7.13.3" evidence="4"/>
<evidence type="ECO:0000313" key="19">
    <source>
        <dbReference type="EMBL" id="GAA1990526.1"/>
    </source>
</evidence>
<evidence type="ECO:0000256" key="15">
    <source>
        <dbReference type="ARBA" id="ARBA00030800"/>
    </source>
</evidence>
<evidence type="ECO:0000313" key="20">
    <source>
        <dbReference type="Proteomes" id="UP001501116"/>
    </source>
</evidence>
<evidence type="ECO:0000256" key="4">
    <source>
        <dbReference type="ARBA" id="ARBA00012438"/>
    </source>
</evidence>
<keyword evidence="17" id="KW-0472">Membrane</keyword>
<evidence type="ECO:0000256" key="5">
    <source>
        <dbReference type="ARBA" id="ARBA00017322"/>
    </source>
</evidence>
<feature type="transmembrane region" description="Helical" evidence="17">
    <location>
        <begin position="151"/>
        <end position="170"/>
    </location>
</feature>
<feature type="transmembrane region" description="Helical" evidence="17">
    <location>
        <begin position="211"/>
        <end position="234"/>
    </location>
</feature>
<feature type="domain" description="Histidine kinase" evidence="18">
    <location>
        <begin position="685"/>
        <end position="768"/>
    </location>
</feature>
<comment type="caution">
    <text evidence="19">The sequence shown here is derived from an EMBL/GenBank/DDBJ whole genome shotgun (WGS) entry which is preliminary data.</text>
</comment>
<dbReference type="InterPro" id="IPR003594">
    <property type="entry name" value="HATPase_dom"/>
</dbReference>
<evidence type="ECO:0000256" key="1">
    <source>
        <dbReference type="ARBA" id="ARBA00000085"/>
    </source>
</evidence>
<proteinExistence type="predicted"/>
<dbReference type="SUPFAM" id="SSF55874">
    <property type="entry name" value="ATPase domain of HSP90 chaperone/DNA topoisomerase II/histidine kinase"/>
    <property type="match status" value="1"/>
</dbReference>
<feature type="transmembrane region" description="Helical" evidence="17">
    <location>
        <begin position="177"/>
        <end position="199"/>
    </location>
</feature>
<evidence type="ECO:0000256" key="9">
    <source>
        <dbReference type="ARBA" id="ARBA00022723"/>
    </source>
</evidence>
<keyword evidence="8" id="KW-0808">Transferase</keyword>
<dbReference type="InterPro" id="IPR011712">
    <property type="entry name" value="Sig_transdc_His_kin_sub3_dim/P"/>
</dbReference>
<evidence type="ECO:0000256" key="7">
    <source>
        <dbReference type="ARBA" id="ARBA00022490"/>
    </source>
</evidence>
<dbReference type="Gene3D" id="1.20.5.1930">
    <property type="match status" value="1"/>
</dbReference>
<protein>
    <recommendedName>
        <fullName evidence="5">Oxygen sensor histidine kinase NreB</fullName>
        <ecNumber evidence="4">2.7.13.3</ecNumber>
    </recommendedName>
    <alternativeName>
        <fullName evidence="15">Nitrogen regulation protein B</fullName>
    </alternativeName>
</protein>
<keyword evidence="20" id="KW-1185">Reference proteome</keyword>
<dbReference type="InterPro" id="IPR005467">
    <property type="entry name" value="His_kinase_dom"/>
</dbReference>
<dbReference type="Pfam" id="PF02518">
    <property type="entry name" value="HATPase_c"/>
    <property type="match status" value="1"/>
</dbReference>
<keyword evidence="17" id="KW-1133">Transmembrane helix</keyword>
<evidence type="ECO:0000256" key="13">
    <source>
        <dbReference type="ARBA" id="ARBA00023014"/>
    </source>
</evidence>
<comment type="subcellular location">
    <subcellularLocation>
        <location evidence="3">Cytoplasm</location>
    </subcellularLocation>
</comment>
<dbReference type="EMBL" id="BAAANN010000055">
    <property type="protein sequence ID" value="GAA1990526.1"/>
    <property type="molecule type" value="Genomic_DNA"/>
</dbReference>
<dbReference type="InterPro" id="IPR050482">
    <property type="entry name" value="Sensor_HK_TwoCompSys"/>
</dbReference>
<dbReference type="Gene3D" id="3.30.565.10">
    <property type="entry name" value="Histidine kinase-like ATPase, C-terminal domain"/>
    <property type="match status" value="1"/>
</dbReference>
<keyword evidence="12" id="KW-0902">Two-component regulatory system</keyword>
<keyword evidence="17" id="KW-0812">Transmembrane</keyword>
<comment type="cofactor">
    <cofactor evidence="2">
        <name>[4Fe-4S] cluster</name>
        <dbReference type="ChEBI" id="CHEBI:49883"/>
    </cofactor>
</comment>
<feature type="region of interest" description="Disordered" evidence="16">
    <location>
        <begin position="747"/>
        <end position="779"/>
    </location>
</feature>
<evidence type="ECO:0000256" key="11">
    <source>
        <dbReference type="ARBA" id="ARBA00023004"/>
    </source>
</evidence>
<feature type="transmembrane region" description="Helical" evidence="17">
    <location>
        <begin position="287"/>
        <end position="304"/>
    </location>
</feature>
<evidence type="ECO:0000256" key="2">
    <source>
        <dbReference type="ARBA" id="ARBA00001966"/>
    </source>
</evidence>
<keyword evidence="11" id="KW-0408">Iron</keyword>
<accession>A0ABN2SQ76</accession>
<keyword evidence="9" id="KW-0479">Metal-binding</keyword>
<feature type="transmembrane region" description="Helical" evidence="17">
    <location>
        <begin position="379"/>
        <end position="404"/>
    </location>
</feature>
<keyword evidence="13" id="KW-0411">Iron-sulfur</keyword>
<evidence type="ECO:0000256" key="3">
    <source>
        <dbReference type="ARBA" id="ARBA00004496"/>
    </source>
</evidence>
<evidence type="ECO:0000256" key="17">
    <source>
        <dbReference type="SAM" id="Phobius"/>
    </source>
</evidence>
<dbReference type="CDD" id="cd16917">
    <property type="entry name" value="HATPase_UhpB-NarQ-NarX-like"/>
    <property type="match status" value="1"/>
</dbReference>
<keyword evidence="10" id="KW-0418">Kinase</keyword>
<feature type="transmembrane region" description="Helical" evidence="17">
    <location>
        <begin position="346"/>
        <end position="367"/>
    </location>
</feature>
<dbReference type="SMART" id="SM00387">
    <property type="entry name" value="HATPase_c"/>
    <property type="match status" value="1"/>
</dbReference>
<dbReference type="PANTHER" id="PTHR24421">
    <property type="entry name" value="NITRATE/NITRITE SENSOR PROTEIN NARX-RELATED"/>
    <property type="match status" value="1"/>
</dbReference>
<evidence type="ECO:0000256" key="12">
    <source>
        <dbReference type="ARBA" id="ARBA00023012"/>
    </source>
</evidence>
<organism evidence="19 20">
    <name type="scientific">Amycolatopsis minnesotensis</name>
    <dbReference type="NCBI Taxonomy" id="337894"/>
    <lineage>
        <taxon>Bacteria</taxon>
        <taxon>Bacillati</taxon>
        <taxon>Actinomycetota</taxon>
        <taxon>Actinomycetes</taxon>
        <taxon>Pseudonocardiales</taxon>
        <taxon>Pseudonocardiaceae</taxon>
        <taxon>Amycolatopsis</taxon>
    </lineage>
</organism>
<dbReference type="Pfam" id="PF07730">
    <property type="entry name" value="HisKA_3"/>
    <property type="match status" value="1"/>
</dbReference>
<gene>
    <name evidence="19" type="ORF">GCM10009754_81170</name>
</gene>
<feature type="transmembrane region" description="Helical" evidence="17">
    <location>
        <begin position="35"/>
        <end position="54"/>
    </location>
</feature>
<dbReference type="PROSITE" id="PS50109">
    <property type="entry name" value="HIS_KIN"/>
    <property type="match status" value="1"/>
</dbReference>
<evidence type="ECO:0000259" key="18">
    <source>
        <dbReference type="PROSITE" id="PS50109"/>
    </source>
</evidence>
<sequence>MLYYPAGRRIHWAGQLGYDRLQHVFNSGAVRRAPIFFLLLTLTFLAVGVAGVIWRAGTPGDGTTVNVVSGAISGDGAVVRDTDDVTPLRTGDIVLAVDGRNIRDALATGIGGRPVHGGEVLRYDIVRDGKALSLDVALRQFSIGGNLVKGWPSLLVNIALLGTASAIFVARPREPAAHAGILASGIGVATVAWSGYFQLEVIDLVAGDQFWRWYGGQAMFALLWAGMVHFALAYPEVTDRRGHHRLVTAAYTGTLLSYALLAAFAWLFAEDPFDRLSIMGSPAIPSLYLYPFIVLLILVTKYVRGEDPLLRRRLRWLAVSLSGAAALYLCVWVIPTAVSGTPPVPMEYHTLVFLPVPIAVAMAILRHRALNIDVVLSRSLVYATLTVLLAGGYIGVVGMLSALFPPLGSMWQQAIAAAALALAVQPLRAWVQRLINVRLFGEPTDPYRVVSSLAARLEEIDTPTEQLTAMVETIGAALRLPYVAIELDRDEGSEEAAAYGVPTALSHRLPLTFQGEPIGRLVIARRSPRETLSRKERSVLAEVARHAGTVAHTARLTTDLVRSRDRLVSAREEERRQLLRELHDGVGPTLAAITLGLRASRRAIGESAPPAMLLAKLQDALNGASTEIRRLAHGLRPPALEKLGLRAAIEDYIGTIGHAPGLTVSYDAPEELPAMPPAVDVAAYRIVCESLANVTRHAKASNCTVTLKAGTDLEIEVSDDGIGLDEHSAPGFGLASMRERAAELGGRFRAGPRPGGGTTVSAALPLPPELPGHPAEGAR</sequence>
<dbReference type="Proteomes" id="UP001501116">
    <property type="component" value="Unassembled WGS sequence"/>
</dbReference>
<evidence type="ECO:0000256" key="8">
    <source>
        <dbReference type="ARBA" id="ARBA00022679"/>
    </source>
</evidence>
<evidence type="ECO:0000256" key="10">
    <source>
        <dbReference type="ARBA" id="ARBA00022777"/>
    </source>
</evidence>
<comment type="function">
    <text evidence="14">Member of the two-component regulatory system NreB/NreC involved in the control of dissimilatory nitrate/nitrite reduction in response to oxygen. NreB functions as a direct oxygen sensor histidine kinase which is autophosphorylated, in the absence of oxygen, probably at the conserved histidine residue, and transfers its phosphate group probably to a conserved aspartate residue of NreC. NreB/NreC activates the expression of the nitrate (narGHJI) and nitrite (nir) reductase operons, as well as the putative nitrate transporter gene narT.</text>
</comment>
<evidence type="ECO:0000256" key="16">
    <source>
        <dbReference type="SAM" id="MobiDB-lite"/>
    </source>
</evidence>
<dbReference type="InterPro" id="IPR036890">
    <property type="entry name" value="HATPase_C_sf"/>
</dbReference>
<dbReference type="PRINTS" id="PR00344">
    <property type="entry name" value="BCTRLSENSOR"/>
</dbReference>
<dbReference type="InterPro" id="IPR004358">
    <property type="entry name" value="Sig_transdc_His_kin-like_C"/>
</dbReference>
<keyword evidence="6" id="KW-0004">4Fe-4S</keyword>
<evidence type="ECO:0000256" key="14">
    <source>
        <dbReference type="ARBA" id="ARBA00024827"/>
    </source>
</evidence>
<evidence type="ECO:0000256" key="6">
    <source>
        <dbReference type="ARBA" id="ARBA00022485"/>
    </source>
</evidence>
<name>A0ABN2SQ76_9PSEU</name>